<dbReference type="RefSeq" id="WP_156957021.1">
    <property type="nucleotide sequence ID" value="NZ_BSOO01000004.1"/>
</dbReference>
<reference evidence="2" key="1">
    <citation type="journal article" date="2019" name="Int. J. Syst. Evol. Microbiol.">
        <title>The Global Catalogue of Microorganisms (GCM) 10K type strain sequencing project: providing services to taxonomists for standard genome sequencing and annotation.</title>
        <authorList>
            <consortium name="The Broad Institute Genomics Platform"/>
            <consortium name="The Broad Institute Genome Sequencing Center for Infectious Disease"/>
            <person name="Wu L."/>
            <person name="Ma J."/>
        </authorList>
    </citation>
    <scope>NUCLEOTIDE SEQUENCE [LARGE SCALE GENOMIC DNA]</scope>
    <source>
        <strain evidence="2">NBRC 102146</strain>
    </source>
</reference>
<evidence type="ECO:0008006" key="3">
    <source>
        <dbReference type="Google" id="ProtNLM"/>
    </source>
</evidence>
<dbReference type="Proteomes" id="UP001156703">
    <property type="component" value="Unassembled WGS sequence"/>
</dbReference>
<dbReference type="PROSITE" id="PS51257">
    <property type="entry name" value="PROKAR_LIPOPROTEIN"/>
    <property type="match status" value="1"/>
</dbReference>
<dbReference type="EMBL" id="BSOO01000004">
    <property type="protein sequence ID" value="GLR46894.1"/>
    <property type="molecule type" value="Genomic_DNA"/>
</dbReference>
<protein>
    <recommendedName>
        <fullName evidence="3">Lipoprotein</fullName>
    </recommendedName>
</protein>
<evidence type="ECO:0000313" key="2">
    <source>
        <dbReference type="Proteomes" id="UP001156703"/>
    </source>
</evidence>
<name>A0ABQ5Z4L0_9SPHN</name>
<proteinExistence type="predicted"/>
<accession>A0ABQ5Z4L0</accession>
<organism evidence="1 2">
    <name type="scientific">Sphingomonas astaxanthinifaciens DSM 22298</name>
    <dbReference type="NCBI Taxonomy" id="1123267"/>
    <lineage>
        <taxon>Bacteria</taxon>
        <taxon>Pseudomonadati</taxon>
        <taxon>Pseudomonadota</taxon>
        <taxon>Alphaproteobacteria</taxon>
        <taxon>Sphingomonadales</taxon>
        <taxon>Sphingomonadaceae</taxon>
        <taxon>Sphingomonas</taxon>
    </lineage>
</organism>
<evidence type="ECO:0000313" key="1">
    <source>
        <dbReference type="EMBL" id="GLR46894.1"/>
    </source>
</evidence>
<comment type="caution">
    <text evidence="1">The sequence shown here is derived from an EMBL/GenBank/DDBJ whole genome shotgun (WGS) entry which is preliminary data.</text>
</comment>
<sequence length="90" mass="9539">MKGVLALLALLSLGACDDLEQVIASFRTPSNEEIAQGCGVTVDQFQKAKAEALRKKPYDGVDFGRCSALKNEAGSGVTIISMQLPPEAKK</sequence>
<keyword evidence="2" id="KW-1185">Reference proteome</keyword>
<gene>
    <name evidence="1" type="ORF">GCM10007925_06050</name>
</gene>